<protein>
    <submittedName>
        <fullName evidence="2">Uncharacterized protein</fullName>
    </submittedName>
</protein>
<evidence type="ECO:0000313" key="2">
    <source>
        <dbReference type="EMBL" id="MCB7389076.1"/>
    </source>
</evidence>
<sequence>MKKFSKKSMLSFLTVSAIVATTVGSFAVWDTLETTSTGTLSVASPIVVSTAEMAPLTETRTWDEVPTYTGNVEFTVEGLAKPEDAQLTLTTALKEGDTIIDSSKYDVEITQTDADSGLTGGVDSNVGASNEYQVVVKPKADATDLGGKTLKLEVTGTLAKKANP</sequence>
<keyword evidence="3" id="KW-1185">Reference proteome</keyword>
<accession>A0ABS8DKV2</accession>
<dbReference type="Proteomes" id="UP001299546">
    <property type="component" value="Unassembled WGS sequence"/>
</dbReference>
<reference evidence="2 3" key="1">
    <citation type="submission" date="2021-10" db="EMBL/GenBank/DDBJ databases">
        <title>Collection of gut derived symbiotic bacterial strains cultured from healthy donors.</title>
        <authorList>
            <person name="Lin H."/>
            <person name="Littmann E."/>
            <person name="Kohout C."/>
            <person name="Pamer E.G."/>
        </authorList>
    </citation>
    <scope>NUCLEOTIDE SEQUENCE [LARGE SCALE GENOMIC DNA]</scope>
    <source>
        <strain evidence="2 3">DFI.1.165</strain>
    </source>
</reference>
<organism evidence="2 3">
    <name type="scientific">Bariatricus massiliensis</name>
    <dbReference type="NCBI Taxonomy" id="1745713"/>
    <lineage>
        <taxon>Bacteria</taxon>
        <taxon>Bacillati</taxon>
        <taxon>Bacillota</taxon>
        <taxon>Clostridia</taxon>
        <taxon>Lachnospirales</taxon>
        <taxon>Lachnospiraceae</taxon>
        <taxon>Bariatricus</taxon>
    </lineage>
</organism>
<gene>
    <name evidence="2" type="ORF">LIZ65_17470</name>
</gene>
<feature type="signal peptide" evidence="1">
    <location>
        <begin position="1"/>
        <end position="27"/>
    </location>
</feature>
<evidence type="ECO:0000313" key="3">
    <source>
        <dbReference type="Proteomes" id="UP001299546"/>
    </source>
</evidence>
<evidence type="ECO:0000256" key="1">
    <source>
        <dbReference type="SAM" id="SignalP"/>
    </source>
</evidence>
<dbReference type="RefSeq" id="WP_066737912.1">
    <property type="nucleotide sequence ID" value="NZ_JAJCIQ010000018.1"/>
</dbReference>
<dbReference type="EMBL" id="JAJCIS010000018">
    <property type="protein sequence ID" value="MCB7389076.1"/>
    <property type="molecule type" value="Genomic_DNA"/>
</dbReference>
<feature type="chain" id="PRO_5045051687" evidence="1">
    <location>
        <begin position="28"/>
        <end position="164"/>
    </location>
</feature>
<keyword evidence="1" id="KW-0732">Signal</keyword>
<proteinExistence type="predicted"/>
<comment type="caution">
    <text evidence="2">The sequence shown here is derived from an EMBL/GenBank/DDBJ whole genome shotgun (WGS) entry which is preliminary data.</text>
</comment>
<name>A0ABS8DKV2_9FIRM</name>